<dbReference type="STRING" id="318479.A0A0N4U7W2"/>
<evidence type="ECO:0000256" key="7">
    <source>
        <dbReference type="RuleBase" id="RU367095"/>
    </source>
</evidence>
<keyword evidence="7" id="KW-0967">Endosome</keyword>
<dbReference type="InterPro" id="IPR036390">
    <property type="entry name" value="WH_DNA-bd_sf"/>
</dbReference>
<evidence type="ECO:0000313" key="11">
    <source>
        <dbReference type="Proteomes" id="UP000038040"/>
    </source>
</evidence>
<name>A0A0N4U7W2_DRAME</name>
<evidence type="ECO:0000256" key="1">
    <source>
        <dbReference type="ARBA" id="ARBA00009697"/>
    </source>
</evidence>
<dbReference type="Proteomes" id="UP000274756">
    <property type="component" value="Unassembled WGS sequence"/>
</dbReference>
<dbReference type="OrthoDB" id="271448at2759"/>
<dbReference type="SUPFAM" id="SSF46785">
    <property type="entry name" value="Winged helix' DNA-binding domain"/>
    <property type="match status" value="2"/>
</dbReference>
<keyword evidence="12" id="KW-1185">Reference proteome</keyword>
<dbReference type="AlphaFoldDB" id="A0A0N4U7W2"/>
<comment type="similarity">
    <text evidence="1 7">Belongs to the VPS36 family.</text>
</comment>
<dbReference type="InterPro" id="IPR011993">
    <property type="entry name" value="PH-like_dom_sf"/>
</dbReference>
<accession>A0A0N4U7W2</accession>
<dbReference type="SUPFAM" id="SSF50729">
    <property type="entry name" value="PH domain-like"/>
    <property type="match status" value="1"/>
</dbReference>
<dbReference type="GO" id="GO:0032266">
    <property type="term" value="F:phosphatidylinositol-3-phosphate binding"/>
    <property type="evidence" value="ECO:0007669"/>
    <property type="project" value="UniProtKB-UniRule"/>
</dbReference>
<dbReference type="Pfam" id="PF04157">
    <property type="entry name" value="EAP30"/>
    <property type="match status" value="1"/>
</dbReference>
<gene>
    <name evidence="10" type="ORF">DME_LOCUS7255</name>
</gene>
<dbReference type="GO" id="GO:0043328">
    <property type="term" value="P:protein transport to vacuole involved in ubiquitin-dependent protein catabolic process via the multivesicular body sorting pathway"/>
    <property type="evidence" value="ECO:0007669"/>
    <property type="project" value="UniProtKB-UniRule"/>
</dbReference>
<comment type="subcellular location">
    <subcellularLocation>
        <location evidence="7">Cytoplasm</location>
    </subcellularLocation>
    <subcellularLocation>
        <location evidence="7">Endosome</location>
    </subcellularLocation>
</comment>
<comment type="subunit">
    <text evidence="7">Component of the endosomal sorting complex required for transport II (ESCRT-II).</text>
</comment>
<dbReference type="Gene3D" id="2.30.29.30">
    <property type="entry name" value="Pleckstrin-homology domain (PH domain)/Phosphotyrosine-binding domain (PTB)"/>
    <property type="match status" value="1"/>
</dbReference>
<keyword evidence="3 7" id="KW-0813">Transport</keyword>
<dbReference type="GO" id="GO:0031902">
    <property type="term" value="C:late endosome membrane"/>
    <property type="evidence" value="ECO:0007669"/>
    <property type="project" value="UniProtKB-UniRule"/>
</dbReference>
<dbReference type="FunFam" id="1.10.10.10:FF:000416">
    <property type="entry name" value="Vacuolar protein-sorting-associated protein 36"/>
    <property type="match status" value="1"/>
</dbReference>
<evidence type="ECO:0000256" key="3">
    <source>
        <dbReference type="ARBA" id="ARBA00022448"/>
    </source>
</evidence>
<dbReference type="Proteomes" id="UP000038040">
    <property type="component" value="Unplaced"/>
</dbReference>
<dbReference type="PROSITE" id="PS51495">
    <property type="entry name" value="GLUE"/>
    <property type="match status" value="1"/>
</dbReference>
<evidence type="ECO:0000256" key="6">
    <source>
        <dbReference type="ARBA" id="ARBA00030114"/>
    </source>
</evidence>
<dbReference type="InterPro" id="IPR021648">
    <property type="entry name" value="GLUE_dom"/>
</dbReference>
<dbReference type="EMBL" id="UYYG01001159">
    <property type="protein sequence ID" value="VDN57282.1"/>
    <property type="molecule type" value="Genomic_DNA"/>
</dbReference>
<evidence type="ECO:0000256" key="8">
    <source>
        <dbReference type="SAM" id="MobiDB-lite"/>
    </source>
</evidence>
<evidence type="ECO:0000256" key="5">
    <source>
        <dbReference type="ARBA" id="ARBA00022927"/>
    </source>
</evidence>
<protein>
    <recommendedName>
        <fullName evidence="2 7">Vacuolar protein-sorting-associated protein 36</fullName>
    </recommendedName>
    <alternativeName>
        <fullName evidence="6 7">ESCRT-II complex subunit VPS36</fullName>
    </alternativeName>
</protein>
<keyword evidence="4 7" id="KW-0963">Cytoplasm</keyword>
<dbReference type="PANTHER" id="PTHR13128">
    <property type="entry name" value="VACUOLAR PROTEIN-SORTING-ASSOCIATED PROTEIN 36"/>
    <property type="match status" value="1"/>
</dbReference>
<dbReference type="InterPro" id="IPR036388">
    <property type="entry name" value="WH-like_DNA-bd_sf"/>
</dbReference>
<dbReference type="GO" id="GO:0043130">
    <property type="term" value="F:ubiquitin binding"/>
    <property type="evidence" value="ECO:0007669"/>
    <property type="project" value="UniProtKB-UniRule"/>
</dbReference>
<evidence type="ECO:0000313" key="12">
    <source>
        <dbReference type="Proteomes" id="UP000274756"/>
    </source>
</evidence>
<evidence type="ECO:0000259" key="9">
    <source>
        <dbReference type="PROSITE" id="PS51495"/>
    </source>
</evidence>
<dbReference type="GO" id="GO:0000814">
    <property type="term" value="C:ESCRT II complex"/>
    <property type="evidence" value="ECO:0007669"/>
    <property type="project" value="UniProtKB-UniRule"/>
</dbReference>
<feature type="region of interest" description="Disordered" evidence="8">
    <location>
        <begin position="130"/>
        <end position="151"/>
    </location>
</feature>
<feature type="compositionally biased region" description="Low complexity" evidence="8">
    <location>
        <begin position="130"/>
        <end position="149"/>
    </location>
</feature>
<dbReference type="InterPro" id="IPR037855">
    <property type="entry name" value="Vps36"/>
</dbReference>
<evidence type="ECO:0000313" key="13">
    <source>
        <dbReference type="WBParaSite" id="DME_0000309601-mRNA-1"/>
    </source>
</evidence>
<dbReference type="Gene3D" id="1.10.10.10">
    <property type="entry name" value="Winged helix-like DNA-binding domain superfamily/Winged helix DNA-binding domain"/>
    <property type="match status" value="2"/>
</dbReference>
<dbReference type="FunFam" id="2.30.29.30:FF:000600">
    <property type="entry name" value="CRE-TAG-318 protein"/>
    <property type="match status" value="1"/>
</dbReference>
<reference evidence="10 12" key="2">
    <citation type="submission" date="2018-11" db="EMBL/GenBank/DDBJ databases">
        <authorList>
            <consortium name="Pathogen Informatics"/>
        </authorList>
    </citation>
    <scope>NUCLEOTIDE SEQUENCE [LARGE SCALE GENOMIC DNA]</scope>
</reference>
<proteinExistence type="inferred from homology"/>
<evidence type="ECO:0000256" key="2">
    <source>
        <dbReference type="ARBA" id="ARBA00017953"/>
    </source>
</evidence>
<dbReference type="Pfam" id="PF11605">
    <property type="entry name" value="Vps36_ESCRT-II"/>
    <property type="match status" value="1"/>
</dbReference>
<dbReference type="InterPro" id="IPR040608">
    <property type="entry name" value="Snf8/Vps36"/>
</dbReference>
<keyword evidence="5 7" id="KW-0653">Protein transport</keyword>
<feature type="domain" description="GLUE N-terminal" evidence="9">
    <location>
        <begin position="1"/>
        <end position="139"/>
    </location>
</feature>
<organism evidence="11 13">
    <name type="scientific">Dracunculus medinensis</name>
    <name type="common">Guinea worm</name>
    <dbReference type="NCBI Taxonomy" id="318479"/>
    <lineage>
        <taxon>Eukaryota</taxon>
        <taxon>Metazoa</taxon>
        <taxon>Ecdysozoa</taxon>
        <taxon>Nematoda</taxon>
        <taxon>Chromadorea</taxon>
        <taxon>Rhabditida</taxon>
        <taxon>Spirurina</taxon>
        <taxon>Dracunculoidea</taxon>
        <taxon>Dracunculidae</taxon>
        <taxon>Dracunculus</taxon>
    </lineage>
</organism>
<comment type="function">
    <text evidence="7">Component of the ESCRT-II complex (endosomal sorting complex required for transport II), which is required for multivesicular body (MVB) formation and sorting of endosomal cargo proteins into MVBs.</text>
</comment>
<sequence length="389" mass="43378">MNRLTWYQPGESMEDIIVQSGHVGIFDGDLKQSNFEQGTVSLTLHRIIWADSNDPDCRLILHHSLVTNVEKHHKSMFRRGGKIIIHVIPKPRNSNAGPVSNSPFNYFRLVFRNGGEDEFYEKYRDALSQQTWQRTSSSSTPSSVGSRNSGATFPRAVGIGAIEKRLADSHHKTHESISQAFEDMSRLMEYARDMVALSKCITEKLRAKRGEIADDETVRFKSYLLSLGVSDPVTKSAFGNGAIYYEKLAEELATVLLEPLKECGGMMTLPDVYCRVNRARGIELLSPEDLLNACQVLGRLNLPISLHHFQSGVMVIQLNEMSVETTVERSAEFVNAAGSCTANDLAKAIGITVTLAKERLLAAEEHALLCRDDSIEGLVFYPNRFLTVK</sequence>
<dbReference type="WBParaSite" id="DME_0000309601-mRNA-1">
    <property type="protein sequence ID" value="DME_0000309601-mRNA-1"/>
    <property type="gene ID" value="DME_0000309601"/>
</dbReference>
<dbReference type="PANTHER" id="PTHR13128:SF12">
    <property type="entry name" value="VACUOLAR PROTEIN-SORTING-ASSOCIATED PROTEIN 36"/>
    <property type="match status" value="1"/>
</dbReference>
<evidence type="ECO:0000313" key="10">
    <source>
        <dbReference type="EMBL" id="VDN57282.1"/>
    </source>
</evidence>
<dbReference type="Gene3D" id="6.10.140.260">
    <property type="match status" value="1"/>
</dbReference>
<evidence type="ECO:0000256" key="4">
    <source>
        <dbReference type="ARBA" id="ARBA00022490"/>
    </source>
</evidence>
<reference evidence="13" key="1">
    <citation type="submission" date="2017-02" db="UniProtKB">
        <authorList>
            <consortium name="WormBaseParasite"/>
        </authorList>
    </citation>
    <scope>IDENTIFICATION</scope>
</reference>